<evidence type="ECO:0000313" key="3">
    <source>
        <dbReference type="EMBL" id="SEK69591.1"/>
    </source>
</evidence>
<proteinExistence type="predicted"/>
<dbReference type="OrthoDB" id="5470953at2"/>
<keyword evidence="4" id="KW-1185">Reference proteome</keyword>
<dbReference type="InterPro" id="IPR011992">
    <property type="entry name" value="EF-hand-dom_pair"/>
</dbReference>
<reference evidence="3 4" key="1">
    <citation type="submission" date="2016-10" db="EMBL/GenBank/DDBJ databases">
        <authorList>
            <person name="de Groot N.N."/>
        </authorList>
    </citation>
    <scope>NUCLEOTIDE SEQUENCE [LARGE SCALE GENOMIC DNA]</scope>
    <source>
        <strain evidence="3 4">DSM 14858</strain>
    </source>
</reference>
<dbReference type="EMBL" id="FNZQ01000001">
    <property type="protein sequence ID" value="SEK69591.1"/>
    <property type="molecule type" value="Genomic_DNA"/>
</dbReference>
<dbReference type="RefSeq" id="WP_092760725.1">
    <property type="nucleotide sequence ID" value="NZ_CAXBJT010000116.1"/>
</dbReference>
<dbReference type="Gene3D" id="1.10.238.10">
    <property type="entry name" value="EF-hand"/>
    <property type="match status" value="1"/>
</dbReference>
<dbReference type="AlphaFoldDB" id="A0A1H7J4B8"/>
<dbReference type="PROSITE" id="PS50222">
    <property type="entry name" value="EF_HAND_2"/>
    <property type="match status" value="1"/>
</dbReference>
<evidence type="ECO:0000313" key="4">
    <source>
        <dbReference type="Proteomes" id="UP000199283"/>
    </source>
</evidence>
<evidence type="ECO:0000259" key="2">
    <source>
        <dbReference type="PROSITE" id="PS50222"/>
    </source>
</evidence>
<gene>
    <name evidence="3" type="ORF">SAMN04488526_1260</name>
</gene>
<name>A0A1H7J4B8_9RHOB</name>
<dbReference type="InterPro" id="IPR002048">
    <property type="entry name" value="EF_hand_dom"/>
</dbReference>
<sequence>MKSILATAAAVLALAAPSWAQSAMDTDGDGYVSMEELQTAYPDMTADNFAAMDTDADGLLSEEEVQAAQDSGALPS</sequence>
<dbReference type="GO" id="GO:0005509">
    <property type="term" value="F:calcium ion binding"/>
    <property type="evidence" value="ECO:0007669"/>
    <property type="project" value="InterPro"/>
</dbReference>
<feature type="signal peptide" evidence="1">
    <location>
        <begin position="1"/>
        <end position="20"/>
    </location>
</feature>
<dbReference type="SUPFAM" id="SSF47473">
    <property type="entry name" value="EF-hand"/>
    <property type="match status" value="1"/>
</dbReference>
<feature type="chain" id="PRO_5011593639" evidence="1">
    <location>
        <begin position="21"/>
        <end position="76"/>
    </location>
</feature>
<keyword evidence="1" id="KW-0732">Signal</keyword>
<dbReference type="InterPro" id="IPR018247">
    <property type="entry name" value="EF_Hand_1_Ca_BS"/>
</dbReference>
<organism evidence="3 4">
    <name type="scientific">Jannaschia helgolandensis</name>
    <dbReference type="NCBI Taxonomy" id="188906"/>
    <lineage>
        <taxon>Bacteria</taxon>
        <taxon>Pseudomonadati</taxon>
        <taxon>Pseudomonadota</taxon>
        <taxon>Alphaproteobacteria</taxon>
        <taxon>Rhodobacterales</taxon>
        <taxon>Roseobacteraceae</taxon>
        <taxon>Jannaschia</taxon>
    </lineage>
</organism>
<dbReference type="STRING" id="188906.SAMN04488526_1260"/>
<evidence type="ECO:0000256" key="1">
    <source>
        <dbReference type="SAM" id="SignalP"/>
    </source>
</evidence>
<dbReference type="Proteomes" id="UP000199283">
    <property type="component" value="Unassembled WGS sequence"/>
</dbReference>
<dbReference type="PROSITE" id="PS00018">
    <property type="entry name" value="EF_HAND_1"/>
    <property type="match status" value="2"/>
</dbReference>
<dbReference type="Pfam" id="PF13202">
    <property type="entry name" value="EF-hand_5"/>
    <property type="match status" value="2"/>
</dbReference>
<feature type="domain" description="EF-hand" evidence="2">
    <location>
        <begin position="23"/>
        <end position="47"/>
    </location>
</feature>
<accession>A0A1H7J4B8</accession>
<protein>
    <submittedName>
        <fullName evidence="3">EF hand</fullName>
    </submittedName>
</protein>